<name>A0AA40KFQ7_9HYME</name>
<evidence type="ECO:0000313" key="2">
    <source>
        <dbReference type="Proteomes" id="UP001177670"/>
    </source>
</evidence>
<accession>A0AA40KFQ7</accession>
<keyword evidence="2" id="KW-1185">Reference proteome</keyword>
<dbReference type="EMBL" id="JAHYIQ010000043">
    <property type="protein sequence ID" value="KAK1118420.1"/>
    <property type="molecule type" value="Genomic_DNA"/>
</dbReference>
<dbReference type="AlphaFoldDB" id="A0AA40KFQ7"/>
<evidence type="ECO:0000313" key="1">
    <source>
        <dbReference type="EMBL" id="KAK1118420.1"/>
    </source>
</evidence>
<sequence length="63" mass="7275">MKKRIFHVKQNSGLQSYLPVEGISRGRMVRNDRERYIAGARADSSRRLPVNQGVSKLFSERVE</sequence>
<proteinExistence type="predicted"/>
<dbReference type="Proteomes" id="UP001177670">
    <property type="component" value="Unassembled WGS sequence"/>
</dbReference>
<comment type="caution">
    <text evidence="1">The sequence shown here is derived from an EMBL/GenBank/DDBJ whole genome shotgun (WGS) entry which is preliminary data.</text>
</comment>
<reference evidence="1" key="1">
    <citation type="submission" date="2021-10" db="EMBL/GenBank/DDBJ databases">
        <title>Melipona bicolor Genome sequencing and assembly.</title>
        <authorList>
            <person name="Araujo N.S."/>
            <person name="Arias M.C."/>
        </authorList>
    </citation>
    <scope>NUCLEOTIDE SEQUENCE</scope>
    <source>
        <strain evidence="1">USP_2M_L1-L4_2017</strain>
        <tissue evidence="1">Whole body</tissue>
    </source>
</reference>
<protein>
    <submittedName>
        <fullName evidence="1">Uncharacterized protein</fullName>
    </submittedName>
</protein>
<gene>
    <name evidence="1" type="ORF">K0M31_015119</name>
</gene>
<organism evidence="1 2">
    <name type="scientific">Melipona bicolor</name>
    <dbReference type="NCBI Taxonomy" id="60889"/>
    <lineage>
        <taxon>Eukaryota</taxon>
        <taxon>Metazoa</taxon>
        <taxon>Ecdysozoa</taxon>
        <taxon>Arthropoda</taxon>
        <taxon>Hexapoda</taxon>
        <taxon>Insecta</taxon>
        <taxon>Pterygota</taxon>
        <taxon>Neoptera</taxon>
        <taxon>Endopterygota</taxon>
        <taxon>Hymenoptera</taxon>
        <taxon>Apocrita</taxon>
        <taxon>Aculeata</taxon>
        <taxon>Apoidea</taxon>
        <taxon>Anthophila</taxon>
        <taxon>Apidae</taxon>
        <taxon>Melipona</taxon>
    </lineage>
</organism>